<dbReference type="EMBL" id="CP010401">
    <property type="protein sequence ID" value="ALE04138.1"/>
    <property type="molecule type" value="Genomic_DNA"/>
</dbReference>
<keyword evidence="3" id="KW-1185">Reference proteome</keyword>
<evidence type="ECO:0000313" key="2">
    <source>
        <dbReference type="EMBL" id="ALE04138.1"/>
    </source>
</evidence>
<keyword evidence="1" id="KW-0812">Transmembrane</keyword>
<dbReference type="InterPro" id="IPR003425">
    <property type="entry name" value="CCB3/YggT"/>
</dbReference>
<dbReference type="STRING" id="1318743.PU02_1324"/>
<dbReference type="GO" id="GO:0016020">
    <property type="term" value="C:membrane"/>
    <property type="evidence" value="ECO:0007669"/>
    <property type="project" value="InterPro"/>
</dbReference>
<dbReference type="RefSeq" id="WP_053944566.1">
    <property type="nucleotide sequence ID" value="NZ_CP010401.1"/>
</dbReference>
<sequence>MVYAFLCVADFALSLYIVLLIANAVFYWLCAFDIINARNPLVVAMRDFLYQITEPVLDRVRAFLPSFGALDVSPIVVFMAIYFVRIFMWRAYAGMFF</sequence>
<gene>
    <name evidence="2" type="ORF">PU02_1324</name>
</gene>
<accession>A0A0M4L957</accession>
<dbReference type="OrthoDB" id="9814445at2"/>
<feature type="transmembrane region" description="Helical" evidence="1">
    <location>
        <begin position="67"/>
        <end position="88"/>
    </location>
</feature>
<dbReference type="Pfam" id="PF02325">
    <property type="entry name" value="CCB3_YggT"/>
    <property type="match status" value="1"/>
</dbReference>
<evidence type="ECO:0000313" key="3">
    <source>
        <dbReference type="Proteomes" id="UP000057213"/>
    </source>
</evidence>
<dbReference type="Proteomes" id="UP000057213">
    <property type="component" value="Chromosome"/>
</dbReference>
<keyword evidence="1" id="KW-1133">Transmembrane helix</keyword>
<dbReference type="KEGG" id="banc:PU02_1324"/>
<dbReference type="PATRIC" id="fig|1318743.3.peg.1338"/>
<proteinExistence type="predicted"/>
<evidence type="ECO:0000256" key="1">
    <source>
        <dbReference type="SAM" id="Phobius"/>
    </source>
</evidence>
<dbReference type="AlphaFoldDB" id="A0A0M4L957"/>
<feature type="transmembrane region" description="Helical" evidence="1">
    <location>
        <begin position="12"/>
        <end position="35"/>
    </location>
</feature>
<organism evidence="2 3">
    <name type="scientific">Bartonella ancashensis</name>
    <dbReference type="NCBI Taxonomy" id="1318743"/>
    <lineage>
        <taxon>Bacteria</taxon>
        <taxon>Pseudomonadati</taxon>
        <taxon>Pseudomonadota</taxon>
        <taxon>Alphaproteobacteria</taxon>
        <taxon>Hyphomicrobiales</taxon>
        <taxon>Bartonellaceae</taxon>
        <taxon>Bartonella</taxon>
    </lineage>
</organism>
<keyword evidence="1" id="KW-0472">Membrane</keyword>
<protein>
    <submittedName>
        <fullName evidence="2">Integral membrane protein YggT, involved in response to extracytoplasmic stress (Osmotic shock)</fullName>
    </submittedName>
</protein>
<name>A0A0M4L957_9HYPH</name>
<reference evidence="2 3" key="1">
    <citation type="journal article" date="2015" name="Genome Announc.">
        <title>Complete Genome Sequence of Bartonella ancashensis Strain 20.00, Isolated from the Blood of a Patient with Verruga Peruana.</title>
        <authorList>
            <person name="Hang J."/>
            <person name="Mullins K.E."/>
            <person name="Clifford R.J."/>
            <person name="Onmus-Leone F."/>
            <person name="Yang Y."/>
            <person name="Jiang J."/>
            <person name="Leguia M."/>
            <person name="Kasper M.R."/>
            <person name="Maguina C."/>
            <person name="Lesho E.P."/>
            <person name="Jarman R.G."/>
            <person name="Richards A.L."/>
            <person name="Blazes D."/>
        </authorList>
    </citation>
    <scope>NUCLEOTIDE SEQUENCE [LARGE SCALE GENOMIC DNA]</scope>
    <source>
        <strain evidence="2 3">20.00</strain>
    </source>
</reference>